<keyword evidence="2" id="KW-0645">Protease</keyword>
<dbReference type="PANTHER" id="PTHR43806:SF11">
    <property type="entry name" value="CEREVISIN-RELATED"/>
    <property type="match status" value="1"/>
</dbReference>
<comment type="caution">
    <text evidence="8">The sequence shown here is derived from an EMBL/GenBank/DDBJ whole genome shotgun (WGS) entry which is preliminary data.</text>
</comment>
<dbReference type="InterPro" id="IPR036852">
    <property type="entry name" value="Peptidase_S8/S53_dom_sf"/>
</dbReference>
<feature type="domain" description="Peptidase S8/S53" evidence="7">
    <location>
        <begin position="188"/>
        <end position="441"/>
    </location>
</feature>
<dbReference type="SUPFAM" id="SSF52743">
    <property type="entry name" value="Subtilisin-like"/>
    <property type="match status" value="1"/>
</dbReference>
<feature type="compositionally biased region" description="Polar residues" evidence="6">
    <location>
        <begin position="435"/>
        <end position="445"/>
    </location>
</feature>
<name>A0A1Y2A7X9_9PLEO</name>
<evidence type="ECO:0000256" key="2">
    <source>
        <dbReference type="ARBA" id="ARBA00022670"/>
    </source>
</evidence>
<keyword evidence="9" id="KW-1185">Reference proteome</keyword>
<feature type="region of interest" description="Disordered" evidence="6">
    <location>
        <begin position="435"/>
        <end position="459"/>
    </location>
</feature>
<dbReference type="InterPro" id="IPR000209">
    <property type="entry name" value="Peptidase_S8/S53_dom"/>
</dbReference>
<dbReference type="EMBL" id="MCFA01000006">
    <property type="protein sequence ID" value="ORY18618.1"/>
    <property type="molecule type" value="Genomic_DNA"/>
</dbReference>
<keyword evidence="3" id="KW-0378">Hydrolase</keyword>
<proteinExistence type="inferred from homology"/>
<dbReference type="PROSITE" id="PS51892">
    <property type="entry name" value="SUBTILASE"/>
    <property type="match status" value="1"/>
</dbReference>
<evidence type="ECO:0000259" key="7">
    <source>
        <dbReference type="Pfam" id="PF00082"/>
    </source>
</evidence>
<organism evidence="8 9">
    <name type="scientific">Clohesyomyces aquaticus</name>
    <dbReference type="NCBI Taxonomy" id="1231657"/>
    <lineage>
        <taxon>Eukaryota</taxon>
        <taxon>Fungi</taxon>
        <taxon>Dikarya</taxon>
        <taxon>Ascomycota</taxon>
        <taxon>Pezizomycotina</taxon>
        <taxon>Dothideomycetes</taxon>
        <taxon>Pleosporomycetidae</taxon>
        <taxon>Pleosporales</taxon>
        <taxon>Lindgomycetaceae</taxon>
        <taxon>Clohesyomyces</taxon>
    </lineage>
</organism>
<evidence type="ECO:0000256" key="1">
    <source>
        <dbReference type="ARBA" id="ARBA00011073"/>
    </source>
</evidence>
<dbReference type="AlphaFoldDB" id="A0A1Y2A7X9"/>
<feature type="compositionally biased region" description="Basic and acidic residues" evidence="6">
    <location>
        <begin position="450"/>
        <end position="459"/>
    </location>
</feature>
<evidence type="ECO:0000313" key="9">
    <source>
        <dbReference type="Proteomes" id="UP000193144"/>
    </source>
</evidence>
<dbReference type="GO" id="GO:0006508">
    <property type="term" value="P:proteolysis"/>
    <property type="evidence" value="ECO:0007669"/>
    <property type="project" value="UniProtKB-KW"/>
</dbReference>
<comment type="similarity">
    <text evidence="1 5">Belongs to the peptidase S8 family.</text>
</comment>
<evidence type="ECO:0000313" key="8">
    <source>
        <dbReference type="EMBL" id="ORY18618.1"/>
    </source>
</evidence>
<dbReference type="InterPro" id="IPR050131">
    <property type="entry name" value="Peptidase_S8_subtilisin-like"/>
</dbReference>
<evidence type="ECO:0000256" key="3">
    <source>
        <dbReference type="ARBA" id="ARBA00022801"/>
    </source>
</evidence>
<evidence type="ECO:0000256" key="5">
    <source>
        <dbReference type="PROSITE-ProRule" id="PRU01240"/>
    </source>
</evidence>
<comment type="caution">
    <text evidence="5">Lacks conserved residue(s) required for the propagation of feature annotation.</text>
</comment>
<evidence type="ECO:0000256" key="6">
    <source>
        <dbReference type="SAM" id="MobiDB-lite"/>
    </source>
</evidence>
<accession>A0A1Y2A7X9</accession>
<dbReference type="Pfam" id="PF00082">
    <property type="entry name" value="Peptidase_S8"/>
    <property type="match status" value="1"/>
</dbReference>
<dbReference type="Gene3D" id="3.40.50.200">
    <property type="entry name" value="Peptidase S8/S53 domain"/>
    <property type="match status" value="1"/>
</dbReference>
<dbReference type="GO" id="GO:0004252">
    <property type="term" value="F:serine-type endopeptidase activity"/>
    <property type="evidence" value="ECO:0007669"/>
    <property type="project" value="InterPro"/>
</dbReference>
<dbReference type="PANTHER" id="PTHR43806">
    <property type="entry name" value="PEPTIDASE S8"/>
    <property type="match status" value="1"/>
</dbReference>
<dbReference type="OrthoDB" id="3866712at2759"/>
<dbReference type="Proteomes" id="UP000193144">
    <property type="component" value="Unassembled WGS sequence"/>
</dbReference>
<gene>
    <name evidence="8" type="ORF">BCR34DRAFT_473272</name>
</gene>
<sequence>MTPKPGKPELIVMVEPNAGLRTQGTPGSTVLASSSGHDVSGVQAILNKHNASMKLLFGASEDRLRASLVAASSTAQKSGQALPDLTMYYTVQAANDKLEQMAKELRAERNVKAAYVKPGAVPAQFAASAQVSAAAVASVTPNFSSRQAYLDPAPKGRMRVCSMEWGWLFTHEDLMENQSGVIAGSAPWPSDHGTATVGIVGGDKNPYGITGIVPRAISCASSLNDQSTSNGIKNAADKLSPGDVIYMSIHRWGPLSNGSGQYGYIPIEWWPDDFDAIKYATGKGIIVVEAAGNGYQNLDDSIYETARSTDAYRFPSDHPNPFNTANPSSGAVIVGAGAPPEGTHGHSWWGPDRSRLAYSNYGSRVDCQGQGYDVTTTGYGDLQGGDRPELYYTDTFNGTSSATPIVASTLCAVQGILKDFGRRSITGEECRQILRSTGSPQQDGQQGPKEGQRIGNRPDLRQLIPAGLKLTEWRPSARM</sequence>
<dbReference type="STRING" id="1231657.A0A1Y2A7X9"/>
<evidence type="ECO:0000256" key="4">
    <source>
        <dbReference type="ARBA" id="ARBA00022825"/>
    </source>
</evidence>
<protein>
    <submittedName>
        <fullName evidence="8">Peptidase S8/S53 domain-containing protein</fullName>
    </submittedName>
</protein>
<reference evidence="8 9" key="1">
    <citation type="submission" date="2016-07" db="EMBL/GenBank/DDBJ databases">
        <title>Pervasive Adenine N6-methylation of Active Genes in Fungi.</title>
        <authorList>
            <consortium name="DOE Joint Genome Institute"/>
            <person name="Mondo S.J."/>
            <person name="Dannebaum R.O."/>
            <person name="Kuo R.C."/>
            <person name="Labutti K."/>
            <person name="Haridas S."/>
            <person name="Kuo A."/>
            <person name="Salamov A."/>
            <person name="Ahrendt S.R."/>
            <person name="Lipzen A."/>
            <person name="Sullivan W."/>
            <person name="Andreopoulos W.B."/>
            <person name="Clum A."/>
            <person name="Lindquist E."/>
            <person name="Daum C."/>
            <person name="Ramamoorthy G.K."/>
            <person name="Gryganskyi A."/>
            <person name="Culley D."/>
            <person name="Magnuson J.K."/>
            <person name="James T.Y."/>
            <person name="O'Malley M.A."/>
            <person name="Stajich J.E."/>
            <person name="Spatafora J.W."/>
            <person name="Visel A."/>
            <person name="Grigoriev I.V."/>
        </authorList>
    </citation>
    <scope>NUCLEOTIDE SEQUENCE [LARGE SCALE GENOMIC DNA]</scope>
    <source>
        <strain evidence="8 9">CBS 115471</strain>
    </source>
</reference>
<keyword evidence="4" id="KW-0720">Serine protease</keyword>